<proteinExistence type="predicted"/>
<evidence type="ECO:0000313" key="1">
    <source>
        <dbReference type="EMBL" id="KAF2472518.1"/>
    </source>
</evidence>
<comment type="caution">
    <text evidence="1">The sequence shown here is derived from an EMBL/GenBank/DDBJ whole genome shotgun (WGS) entry which is preliminary data.</text>
</comment>
<sequence>MPSPTQARGFFRSAARYLSEPHPFARNPVTVASHSVPYGVYGKRLLRSSAFYFPTFAVFFGWPIAGMYYLKKTGL</sequence>
<protein>
    <submittedName>
        <fullName evidence="1">Uncharacterized protein</fullName>
    </submittedName>
</protein>
<reference evidence="1" key="1">
    <citation type="journal article" date="2020" name="Stud. Mycol.">
        <title>101 Dothideomycetes genomes: a test case for predicting lifestyles and emergence of pathogens.</title>
        <authorList>
            <person name="Haridas S."/>
            <person name="Albert R."/>
            <person name="Binder M."/>
            <person name="Bloem J."/>
            <person name="Labutti K."/>
            <person name="Salamov A."/>
            <person name="Andreopoulos B."/>
            <person name="Baker S."/>
            <person name="Barry K."/>
            <person name="Bills G."/>
            <person name="Bluhm B."/>
            <person name="Cannon C."/>
            <person name="Castanera R."/>
            <person name="Culley D."/>
            <person name="Daum C."/>
            <person name="Ezra D."/>
            <person name="Gonzalez J."/>
            <person name="Henrissat B."/>
            <person name="Kuo A."/>
            <person name="Liang C."/>
            <person name="Lipzen A."/>
            <person name="Lutzoni F."/>
            <person name="Magnuson J."/>
            <person name="Mondo S."/>
            <person name="Nolan M."/>
            <person name="Ohm R."/>
            <person name="Pangilinan J."/>
            <person name="Park H.-J."/>
            <person name="Ramirez L."/>
            <person name="Alfaro M."/>
            <person name="Sun H."/>
            <person name="Tritt A."/>
            <person name="Yoshinaga Y."/>
            <person name="Zwiers L.-H."/>
            <person name="Turgeon B."/>
            <person name="Goodwin S."/>
            <person name="Spatafora J."/>
            <person name="Crous P."/>
            <person name="Grigoriev I."/>
        </authorList>
    </citation>
    <scope>NUCLEOTIDE SEQUENCE</scope>
    <source>
        <strain evidence="1">ATCC 200398</strain>
    </source>
</reference>
<organism evidence="1 2">
    <name type="scientific">Lindgomyces ingoldianus</name>
    <dbReference type="NCBI Taxonomy" id="673940"/>
    <lineage>
        <taxon>Eukaryota</taxon>
        <taxon>Fungi</taxon>
        <taxon>Dikarya</taxon>
        <taxon>Ascomycota</taxon>
        <taxon>Pezizomycotina</taxon>
        <taxon>Dothideomycetes</taxon>
        <taxon>Pleosporomycetidae</taxon>
        <taxon>Pleosporales</taxon>
        <taxon>Lindgomycetaceae</taxon>
        <taxon>Lindgomyces</taxon>
    </lineage>
</organism>
<accession>A0ACB6QZR0</accession>
<dbReference type="Proteomes" id="UP000799755">
    <property type="component" value="Unassembled WGS sequence"/>
</dbReference>
<name>A0ACB6QZR0_9PLEO</name>
<gene>
    <name evidence="1" type="ORF">BDR25DRAFT_15007</name>
</gene>
<evidence type="ECO:0000313" key="2">
    <source>
        <dbReference type="Proteomes" id="UP000799755"/>
    </source>
</evidence>
<keyword evidence="2" id="KW-1185">Reference proteome</keyword>
<dbReference type="EMBL" id="MU003502">
    <property type="protein sequence ID" value="KAF2472518.1"/>
    <property type="molecule type" value="Genomic_DNA"/>
</dbReference>